<feature type="non-terminal residue" evidence="5">
    <location>
        <position position="1"/>
    </location>
</feature>
<dbReference type="SUPFAM" id="SSF50249">
    <property type="entry name" value="Nucleic acid-binding proteins"/>
    <property type="match status" value="1"/>
</dbReference>
<dbReference type="AlphaFoldDB" id="A0A6A6GQL5"/>
<evidence type="ECO:0008006" key="7">
    <source>
        <dbReference type="Google" id="ProtNLM"/>
    </source>
</evidence>
<feature type="compositionally biased region" description="Basic and acidic residues" evidence="4">
    <location>
        <begin position="90"/>
        <end position="108"/>
    </location>
</feature>
<proteinExistence type="inferred from homology"/>
<protein>
    <recommendedName>
        <fullName evidence="7">Ribosomal protein S17</fullName>
    </recommendedName>
</protein>
<reference evidence="6" key="1">
    <citation type="journal article" date="2020" name="Stud. Mycol.">
        <title>101 Dothideomycetes genomes: A test case for predicting lifestyles and emergence of pathogens.</title>
        <authorList>
            <person name="Haridas S."/>
            <person name="Albert R."/>
            <person name="Binder M."/>
            <person name="Bloem J."/>
            <person name="LaButti K."/>
            <person name="Salamov A."/>
            <person name="Andreopoulos B."/>
            <person name="Baker S."/>
            <person name="Barry K."/>
            <person name="Bills G."/>
            <person name="Bluhm B."/>
            <person name="Cannon C."/>
            <person name="Castanera R."/>
            <person name="Culley D."/>
            <person name="Daum C."/>
            <person name="Ezra D."/>
            <person name="Gonzalez J."/>
            <person name="Henrissat B."/>
            <person name="Kuo A."/>
            <person name="Liang C."/>
            <person name="Lipzen A."/>
            <person name="Lutzoni F."/>
            <person name="Magnuson J."/>
            <person name="Mondo S."/>
            <person name="Nolan M."/>
            <person name="Ohm R."/>
            <person name="Pangilinan J."/>
            <person name="Park H.-J."/>
            <person name="Ramirez L."/>
            <person name="Alfaro M."/>
            <person name="Sun H."/>
            <person name="Tritt A."/>
            <person name="Yoshinaga Y."/>
            <person name="Zwiers L.-H."/>
            <person name="Turgeon B."/>
            <person name="Goodwin S."/>
            <person name="Spatafora J."/>
            <person name="Crous P."/>
            <person name="Grigoriev I."/>
        </authorList>
    </citation>
    <scope>NUCLEOTIDE SEQUENCE [LARGE SCALE GENOMIC DNA]</scope>
    <source>
        <strain evidence="6">CECT 20119</strain>
    </source>
</reference>
<feature type="region of interest" description="Disordered" evidence="4">
    <location>
        <begin position="83"/>
        <end position="108"/>
    </location>
</feature>
<feature type="non-terminal residue" evidence="5">
    <location>
        <position position="108"/>
    </location>
</feature>
<evidence type="ECO:0000256" key="2">
    <source>
        <dbReference type="ARBA" id="ARBA00022980"/>
    </source>
</evidence>
<keyword evidence="2" id="KW-0689">Ribosomal protein</keyword>
<comment type="similarity">
    <text evidence="1">Belongs to the universal ribosomal protein uS17 family.</text>
</comment>
<dbReference type="GO" id="GO:0003735">
    <property type="term" value="F:structural constituent of ribosome"/>
    <property type="evidence" value="ECO:0007669"/>
    <property type="project" value="InterPro"/>
</dbReference>
<dbReference type="InterPro" id="IPR012340">
    <property type="entry name" value="NA-bd_OB-fold"/>
</dbReference>
<name>A0A6A6GQL5_9PEZI</name>
<dbReference type="Gene3D" id="2.40.50.140">
    <property type="entry name" value="Nucleic acid-binding proteins"/>
    <property type="match status" value="1"/>
</dbReference>
<evidence type="ECO:0000313" key="5">
    <source>
        <dbReference type="EMBL" id="KAF2228044.1"/>
    </source>
</evidence>
<dbReference type="Pfam" id="PF00366">
    <property type="entry name" value="Ribosomal_S17"/>
    <property type="match status" value="1"/>
</dbReference>
<evidence type="ECO:0000256" key="1">
    <source>
        <dbReference type="ARBA" id="ARBA00010254"/>
    </source>
</evidence>
<evidence type="ECO:0000256" key="4">
    <source>
        <dbReference type="SAM" id="MobiDB-lite"/>
    </source>
</evidence>
<evidence type="ECO:0000313" key="6">
    <source>
        <dbReference type="Proteomes" id="UP000799538"/>
    </source>
</evidence>
<dbReference type="GO" id="GO:1990904">
    <property type="term" value="C:ribonucleoprotein complex"/>
    <property type="evidence" value="ECO:0007669"/>
    <property type="project" value="UniProtKB-KW"/>
</dbReference>
<dbReference type="GO" id="GO:0006412">
    <property type="term" value="P:translation"/>
    <property type="evidence" value="ECO:0007669"/>
    <property type="project" value="InterPro"/>
</dbReference>
<dbReference type="InterPro" id="IPR000266">
    <property type="entry name" value="Ribosomal_uS17"/>
</dbReference>
<dbReference type="GO" id="GO:0005840">
    <property type="term" value="C:ribosome"/>
    <property type="evidence" value="ECO:0007669"/>
    <property type="project" value="UniProtKB-KW"/>
</dbReference>
<dbReference type="Proteomes" id="UP000799538">
    <property type="component" value="Unassembled WGS sequence"/>
</dbReference>
<sequence>IGKVTSAGLMSKTVRVDRPVQEWHNYLRKFYKSSKHYLVHDPANSLRTGDMISFSRIPVSKGQSVSHVVREILVPFGQDIQERPPIPTFDDLRARVEQDRAAKRERRA</sequence>
<dbReference type="EMBL" id="ML992501">
    <property type="protein sequence ID" value="KAF2228044.1"/>
    <property type="molecule type" value="Genomic_DNA"/>
</dbReference>
<keyword evidence="6" id="KW-1185">Reference proteome</keyword>
<gene>
    <name evidence="5" type="ORF">BDZ85DRAFT_178265</name>
</gene>
<evidence type="ECO:0000256" key="3">
    <source>
        <dbReference type="ARBA" id="ARBA00023274"/>
    </source>
</evidence>
<keyword evidence="3" id="KW-0687">Ribonucleoprotein</keyword>
<dbReference type="OrthoDB" id="274752at2759"/>
<accession>A0A6A6GQL5</accession>
<organism evidence="5 6">
    <name type="scientific">Elsinoe ampelina</name>
    <dbReference type="NCBI Taxonomy" id="302913"/>
    <lineage>
        <taxon>Eukaryota</taxon>
        <taxon>Fungi</taxon>
        <taxon>Dikarya</taxon>
        <taxon>Ascomycota</taxon>
        <taxon>Pezizomycotina</taxon>
        <taxon>Dothideomycetes</taxon>
        <taxon>Dothideomycetidae</taxon>
        <taxon>Myriangiales</taxon>
        <taxon>Elsinoaceae</taxon>
        <taxon>Elsinoe</taxon>
    </lineage>
</organism>